<keyword evidence="3" id="KW-1185">Reference proteome</keyword>
<comment type="caution">
    <text evidence="1">The sequence shown here is derived from an EMBL/GenBank/DDBJ whole genome shotgun (WGS) entry which is preliminary data.</text>
</comment>
<protein>
    <submittedName>
        <fullName evidence="2">Hypothetical_protein</fullName>
    </submittedName>
</protein>
<dbReference type="EMBL" id="CAXDID020000176">
    <property type="protein sequence ID" value="CAL6048781.1"/>
    <property type="molecule type" value="Genomic_DNA"/>
</dbReference>
<evidence type="ECO:0000313" key="1">
    <source>
        <dbReference type="EMBL" id="CAI9937855.1"/>
    </source>
</evidence>
<evidence type="ECO:0000313" key="2">
    <source>
        <dbReference type="EMBL" id="CAL6048781.1"/>
    </source>
</evidence>
<dbReference type="Proteomes" id="UP001642409">
    <property type="component" value="Unassembled WGS sequence"/>
</dbReference>
<gene>
    <name evidence="1" type="ORF">HINF_LOCUS25500</name>
    <name evidence="2" type="ORF">HINF_LOCUS42858</name>
</gene>
<dbReference type="EMBL" id="CATOUU010000652">
    <property type="protein sequence ID" value="CAI9937855.1"/>
    <property type="molecule type" value="Genomic_DNA"/>
</dbReference>
<organism evidence="1">
    <name type="scientific">Hexamita inflata</name>
    <dbReference type="NCBI Taxonomy" id="28002"/>
    <lineage>
        <taxon>Eukaryota</taxon>
        <taxon>Metamonada</taxon>
        <taxon>Diplomonadida</taxon>
        <taxon>Hexamitidae</taxon>
        <taxon>Hexamitinae</taxon>
        <taxon>Hexamita</taxon>
    </lineage>
</organism>
<name>A0AA86U127_9EUKA</name>
<reference evidence="1" key="1">
    <citation type="submission" date="2023-06" db="EMBL/GenBank/DDBJ databases">
        <authorList>
            <person name="Kurt Z."/>
        </authorList>
    </citation>
    <scope>NUCLEOTIDE SEQUENCE</scope>
</reference>
<accession>A0AA86U127</accession>
<dbReference type="AlphaFoldDB" id="A0AA86U127"/>
<sequence length="140" mass="17012">MLLNEKYLQYIYKKFYKSHLLEHVKKNTEWKRKYQFYGHSTVSKVEFDNYFSILFMMFVNGAKGSAENNWSKDPLKQRYIKAVTQMRKRNHLDWKQRQKPFQQTGILSTTSIIQIYIIFTQLQQNDQYIFTAFRCIVAVE</sequence>
<evidence type="ECO:0000313" key="3">
    <source>
        <dbReference type="Proteomes" id="UP001642409"/>
    </source>
</evidence>
<proteinExistence type="predicted"/>
<reference evidence="2 3" key="2">
    <citation type="submission" date="2024-07" db="EMBL/GenBank/DDBJ databases">
        <authorList>
            <person name="Akdeniz Z."/>
        </authorList>
    </citation>
    <scope>NUCLEOTIDE SEQUENCE [LARGE SCALE GENOMIC DNA]</scope>
</reference>